<dbReference type="Proteomes" id="UP001189624">
    <property type="component" value="Chromosome 1"/>
</dbReference>
<dbReference type="Gramene" id="rna-AYBTSS11_LOCUS1999">
    <property type="protein sequence ID" value="CAJ1854318.1"/>
    <property type="gene ID" value="gene-AYBTSS11_LOCUS1999"/>
</dbReference>
<gene>
    <name evidence="1" type="ORF">AYBTSS11_LOCUS1999</name>
</gene>
<keyword evidence="2" id="KW-1185">Reference proteome</keyword>
<dbReference type="AlphaFoldDB" id="A0AA86RNW2"/>
<dbReference type="EMBL" id="OY731398">
    <property type="protein sequence ID" value="CAJ1854318.1"/>
    <property type="molecule type" value="Genomic_DNA"/>
</dbReference>
<protein>
    <submittedName>
        <fullName evidence="1">Uncharacterized protein</fullName>
    </submittedName>
</protein>
<proteinExistence type="predicted"/>
<accession>A0AA86RNW2</accession>
<sequence>MGSQNKNLNLSYRGWCPSNDYQVHEVTGPALRKRFDRPQHQKGRVAFKTNLEEPITVAAEALPGPDTPVPQTHHQTPSTVNHASAFRTVDQKADAFIKQEHKRIELARLKSLGQI</sequence>
<evidence type="ECO:0000313" key="1">
    <source>
        <dbReference type="EMBL" id="CAJ1854318.1"/>
    </source>
</evidence>
<reference evidence="1" key="1">
    <citation type="submission" date="2023-10" db="EMBL/GenBank/DDBJ databases">
        <authorList>
            <person name="Domelevo Entfellner J.-B."/>
        </authorList>
    </citation>
    <scope>NUCLEOTIDE SEQUENCE</scope>
</reference>
<organism evidence="1 2">
    <name type="scientific">Sphenostylis stenocarpa</name>
    <dbReference type="NCBI Taxonomy" id="92480"/>
    <lineage>
        <taxon>Eukaryota</taxon>
        <taxon>Viridiplantae</taxon>
        <taxon>Streptophyta</taxon>
        <taxon>Embryophyta</taxon>
        <taxon>Tracheophyta</taxon>
        <taxon>Spermatophyta</taxon>
        <taxon>Magnoliopsida</taxon>
        <taxon>eudicotyledons</taxon>
        <taxon>Gunneridae</taxon>
        <taxon>Pentapetalae</taxon>
        <taxon>rosids</taxon>
        <taxon>fabids</taxon>
        <taxon>Fabales</taxon>
        <taxon>Fabaceae</taxon>
        <taxon>Papilionoideae</taxon>
        <taxon>50 kb inversion clade</taxon>
        <taxon>NPAAA clade</taxon>
        <taxon>indigoferoid/millettioid clade</taxon>
        <taxon>Phaseoleae</taxon>
        <taxon>Sphenostylis</taxon>
    </lineage>
</organism>
<name>A0AA86RNW2_9FABA</name>
<evidence type="ECO:0000313" key="2">
    <source>
        <dbReference type="Proteomes" id="UP001189624"/>
    </source>
</evidence>